<gene>
    <name evidence="5" type="primary">hrcA</name>
    <name evidence="7" type="ordered locus">Dde_1026</name>
</gene>
<evidence type="ECO:0000256" key="3">
    <source>
        <dbReference type="ARBA" id="ARBA00023016"/>
    </source>
</evidence>
<proteinExistence type="inferred from homology"/>
<dbReference type="AlphaFoldDB" id="Q313R9"/>
<dbReference type="PANTHER" id="PTHR34824:SF1">
    <property type="entry name" value="HEAT-INDUCIBLE TRANSCRIPTION REPRESSOR HRCA"/>
    <property type="match status" value="1"/>
</dbReference>
<dbReference type="RefSeq" id="WP_011367064.1">
    <property type="nucleotide sequence ID" value="NC_007519.1"/>
</dbReference>
<dbReference type="GO" id="GO:0045892">
    <property type="term" value="P:negative regulation of DNA-templated transcription"/>
    <property type="evidence" value="ECO:0007669"/>
    <property type="project" value="UniProtKB-UniRule"/>
</dbReference>
<keyword evidence="4 5" id="KW-0804">Transcription</keyword>
<sequence>MNLAHREAEILATIIERYIATAAPVGSVSVARRSGLRLSAASMRNTMAELTDKGYLSQPHASAGRIPTARGFRLYLDALLKTRPLSRDERSAILNELTTHGLEISDMLREASRMLSAHSRQVAVVLAPSRDEVRWHTIDFVKISDTLVLTVLVLEGGLVRNHVLSVETPVTQDELVRYGNYLNEYCKGLTLSQARVRVARELQAAEAHLEALYFRALGLARLAFEHMDDDREVFVNGTLNMLDQAEFTDHTRIRDMLALLEERNSILELLDKAILSDSVTVSFGQEDENEGTAPLGCSVVSAPYGGLQQASPAGVVSVLGPLRMNYRQVLPVVDCISKTLTTLLQDRFGTEHSD</sequence>
<dbReference type="SUPFAM" id="SSF46785">
    <property type="entry name" value="Winged helix' DNA-binding domain"/>
    <property type="match status" value="1"/>
</dbReference>
<dbReference type="InterPro" id="IPR002571">
    <property type="entry name" value="HrcA"/>
</dbReference>
<dbReference type="Proteomes" id="UP000002710">
    <property type="component" value="Chromosome"/>
</dbReference>
<dbReference type="Gene3D" id="3.30.450.40">
    <property type="match status" value="1"/>
</dbReference>
<dbReference type="NCBIfam" id="TIGR00331">
    <property type="entry name" value="hrcA"/>
    <property type="match status" value="1"/>
</dbReference>
<evidence type="ECO:0000313" key="7">
    <source>
        <dbReference type="EMBL" id="ABB37827.1"/>
    </source>
</evidence>
<dbReference type="PIRSF" id="PIRSF005485">
    <property type="entry name" value="HrcA"/>
    <property type="match status" value="1"/>
</dbReference>
<dbReference type="EMBL" id="CP000112">
    <property type="protein sequence ID" value="ABB37827.1"/>
    <property type="molecule type" value="Genomic_DNA"/>
</dbReference>
<dbReference type="GO" id="GO:0003677">
    <property type="term" value="F:DNA binding"/>
    <property type="evidence" value="ECO:0007669"/>
    <property type="project" value="InterPro"/>
</dbReference>
<dbReference type="InterPro" id="IPR036388">
    <property type="entry name" value="WH-like_DNA-bd_sf"/>
</dbReference>
<evidence type="ECO:0000256" key="2">
    <source>
        <dbReference type="ARBA" id="ARBA00023015"/>
    </source>
</evidence>
<evidence type="ECO:0000313" key="8">
    <source>
        <dbReference type="Proteomes" id="UP000002710"/>
    </source>
</evidence>
<evidence type="ECO:0000256" key="1">
    <source>
        <dbReference type="ARBA" id="ARBA00022491"/>
    </source>
</evidence>
<dbReference type="HOGENOM" id="CLU_050019_1_0_7"/>
<dbReference type="InterPro" id="IPR021153">
    <property type="entry name" value="HrcA_C"/>
</dbReference>
<dbReference type="Pfam" id="PF01628">
    <property type="entry name" value="HrcA"/>
    <property type="match status" value="1"/>
</dbReference>
<evidence type="ECO:0000256" key="5">
    <source>
        <dbReference type="HAMAP-Rule" id="MF_00081"/>
    </source>
</evidence>
<comment type="similarity">
    <text evidence="5">Belongs to the HrcA family.</text>
</comment>
<dbReference type="KEGG" id="dde:Dde_1026"/>
<dbReference type="InterPro" id="IPR023120">
    <property type="entry name" value="WHTH_transcript_rep_HrcA_IDD"/>
</dbReference>
<dbReference type="PANTHER" id="PTHR34824">
    <property type="entry name" value="HEAT-INDUCIBLE TRANSCRIPTION REPRESSOR HRCA"/>
    <property type="match status" value="1"/>
</dbReference>
<keyword evidence="8" id="KW-1185">Reference proteome</keyword>
<accession>Q313R9</accession>
<dbReference type="SUPFAM" id="SSF55781">
    <property type="entry name" value="GAF domain-like"/>
    <property type="match status" value="1"/>
</dbReference>
<keyword evidence="1 5" id="KW-0678">Repressor</keyword>
<dbReference type="STRING" id="207559.Dde_1026"/>
<organism evidence="7 8">
    <name type="scientific">Oleidesulfovibrio alaskensis (strain ATCC BAA-1058 / DSM 17464 / G20)</name>
    <name type="common">Desulfovibrio alaskensis</name>
    <dbReference type="NCBI Taxonomy" id="207559"/>
    <lineage>
        <taxon>Bacteria</taxon>
        <taxon>Pseudomonadati</taxon>
        <taxon>Thermodesulfobacteriota</taxon>
        <taxon>Desulfovibrionia</taxon>
        <taxon>Desulfovibrionales</taxon>
        <taxon>Desulfovibrionaceae</taxon>
        <taxon>Oleidesulfovibrio</taxon>
    </lineage>
</organism>
<dbReference type="eggNOG" id="COG1420">
    <property type="taxonomic scope" value="Bacteria"/>
</dbReference>
<keyword evidence="2 5" id="KW-0805">Transcription regulation</keyword>
<evidence type="ECO:0000259" key="6">
    <source>
        <dbReference type="Pfam" id="PF01628"/>
    </source>
</evidence>
<comment type="function">
    <text evidence="5">Negative regulator of class I heat shock genes (grpE-dnaK-dnaJ and groELS operons). Prevents heat-shock induction of these operons.</text>
</comment>
<dbReference type="InterPro" id="IPR036390">
    <property type="entry name" value="WH_DNA-bd_sf"/>
</dbReference>
<evidence type="ECO:0000256" key="4">
    <source>
        <dbReference type="ARBA" id="ARBA00023163"/>
    </source>
</evidence>
<name>Q313R9_OLEA2</name>
<reference evidence="7 8" key="1">
    <citation type="journal article" date="2011" name="J. Bacteriol.">
        <title>Complete genome sequence and updated annotation of Desulfovibrio alaskensis G20.</title>
        <authorList>
            <person name="Hauser L.J."/>
            <person name="Land M.L."/>
            <person name="Brown S.D."/>
            <person name="Larimer F."/>
            <person name="Keller K.L."/>
            <person name="Rapp-Giles B.J."/>
            <person name="Price M.N."/>
            <person name="Lin M."/>
            <person name="Bruce D.C."/>
            <person name="Detter J.C."/>
            <person name="Tapia R."/>
            <person name="Han C.S."/>
            <person name="Goodwin L.A."/>
            <person name="Cheng J.F."/>
            <person name="Pitluck S."/>
            <person name="Copeland A."/>
            <person name="Lucas S."/>
            <person name="Nolan M."/>
            <person name="Lapidus A.L."/>
            <person name="Palumbo A.V."/>
            <person name="Wall J.D."/>
        </authorList>
    </citation>
    <scope>NUCLEOTIDE SEQUENCE [LARGE SCALE GENOMIC DNA]</scope>
    <source>
        <strain evidence="8">ATCC BAA 1058 / DSM 17464 / G20</strain>
    </source>
</reference>
<dbReference type="HAMAP" id="MF_00081">
    <property type="entry name" value="HrcA"/>
    <property type="match status" value="1"/>
</dbReference>
<keyword evidence="3 5" id="KW-0346">Stress response</keyword>
<dbReference type="Gene3D" id="3.30.390.60">
    <property type="entry name" value="Heat-inducible transcription repressor hrca homolog, domain 3"/>
    <property type="match status" value="1"/>
</dbReference>
<feature type="domain" description="Heat-inducible transcription repressor HrcA C-terminal" evidence="6">
    <location>
        <begin position="106"/>
        <end position="329"/>
    </location>
</feature>
<dbReference type="Gene3D" id="1.10.10.10">
    <property type="entry name" value="Winged helix-like DNA-binding domain superfamily/Winged helix DNA-binding domain"/>
    <property type="match status" value="1"/>
</dbReference>
<dbReference type="InterPro" id="IPR029016">
    <property type="entry name" value="GAF-like_dom_sf"/>
</dbReference>
<protein>
    <recommendedName>
        <fullName evidence="5">Heat-inducible transcription repressor HrcA</fullName>
    </recommendedName>
</protein>